<evidence type="ECO:0000313" key="4">
    <source>
        <dbReference type="Proteomes" id="UP000054632"/>
    </source>
</evidence>
<dbReference type="EMBL" id="JYDV01000014">
    <property type="protein sequence ID" value="KRZ42518.1"/>
    <property type="molecule type" value="Genomic_DNA"/>
</dbReference>
<accession>A0A0V1K5X3</accession>
<sequence>MKSAARFYAWWPGLDRDIEFLVERCFTCLRRCQLPLKVSLILWNAPSESWSRLHIDLTGSFKGSNWRQRSLSTSIRNGSTLPLCKASERTKRCRRLFTCFSLPGYIVSDNGPQLSLI</sequence>
<dbReference type="Proteomes" id="UP000054632">
    <property type="component" value="Unassembled WGS sequence"/>
</dbReference>
<gene>
    <name evidence="3" type="primary">K02A2.6</name>
    <name evidence="1" type="ORF">T4A_9811</name>
    <name evidence="2" type="ORF">T4B_3788</name>
    <name evidence="3" type="ORF">T4C_7025</name>
</gene>
<evidence type="ECO:0000313" key="2">
    <source>
        <dbReference type="EMBL" id="KRZ24512.1"/>
    </source>
</evidence>
<name>A0A0V1K5X3_TRIPS</name>
<dbReference type="PANTHER" id="PTHR37984:SF5">
    <property type="entry name" value="PROTEIN NYNRIN-LIKE"/>
    <property type="match status" value="1"/>
</dbReference>
<dbReference type="Proteomes" id="UP000054805">
    <property type="component" value="Unassembled WGS sequence"/>
</dbReference>
<comment type="caution">
    <text evidence="3">The sequence shown here is derived from an EMBL/GenBank/DDBJ whole genome shotgun (WGS) entry which is preliminary data.</text>
</comment>
<keyword evidence="5" id="KW-1185">Reference proteome</keyword>
<evidence type="ECO:0000313" key="6">
    <source>
        <dbReference type="Proteomes" id="UP000054826"/>
    </source>
</evidence>
<evidence type="ECO:0000313" key="5">
    <source>
        <dbReference type="Proteomes" id="UP000054805"/>
    </source>
</evidence>
<organism evidence="3 6">
    <name type="scientific">Trichinella pseudospiralis</name>
    <name type="common">Parasitic roundworm</name>
    <dbReference type="NCBI Taxonomy" id="6337"/>
    <lineage>
        <taxon>Eukaryota</taxon>
        <taxon>Metazoa</taxon>
        <taxon>Ecdysozoa</taxon>
        <taxon>Nematoda</taxon>
        <taxon>Enoplea</taxon>
        <taxon>Dorylaimia</taxon>
        <taxon>Trichinellida</taxon>
        <taxon>Trichinellidae</taxon>
        <taxon>Trichinella</taxon>
    </lineage>
</organism>
<evidence type="ECO:0000313" key="3">
    <source>
        <dbReference type="EMBL" id="KRZ42518.1"/>
    </source>
</evidence>
<dbReference type="AlphaFoldDB" id="A0A0V1K5X3"/>
<dbReference type="EMBL" id="JYDS01000120">
    <property type="protein sequence ID" value="KRZ24512.1"/>
    <property type="molecule type" value="Genomic_DNA"/>
</dbReference>
<evidence type="ECO:0000313" key="1">
    <source>
        <dbReference type="EMBL" id="KRY77101.1"/>
    </source>
</evidence>
<protein>
    <recommendedName>
        <fullName evidence="7">Integrase zinc-binding domain-containing protein</fullName>
    </recommendedName>
</protein>
<dbReference type="EMBL" id="JYDR01000008">
    <property type="protein sequence ID" value="KRY77101.1"/>
    <property type="molecule type" value="Genomic_DNA"/>
</dbReference>
<dbReference type="Proteomes" id="UP000054826">
    <property type="component" value="Unassembled WGS sequence"/>
</dbReference>
<dbReference type="PANTHER" id="PTHR37984">
    <property type="entry name" value="PROTEIN CBG26694"/>
    <property type="match status" value="1"/>
</dbReference>
<evidence type="ECO:0008006" key="7">
    <source>
        <dbReference type="Google" id="ProtNLM"/>
    </source>
</evidence>
<proteinExistence type="predicted"/>
<reference evidence="4 5" key="1">
    <citation type="submission" date="2015-01" db="EMBL/GenBank/DDBJ databases">
        <title>Evolution of Trichinella species and genotypes.</title>
        <authorList>
            <person name="Korhonen P.K."/>
            <person name="Edoardo P."/>
            <person name="Giuseppe L.R."/>
            <person name="Gasser R.B."/>
        </authorList>
    </citation>
    <scope>NUCLEOTIDE SEQUENCE [LARGE SCALE GENOMIC DNA]</scope>
    <source>
        <strain evidence="1">ISS13</strain>
        <strain evidence="3">ISS176</strain>
        <strain evidence="2">ISS588</strain>
    </source>
</reference>
<dbReference type="InterPro" id="IPR050951">
    <property type="entry name" value="Retrovirus_Pol_polyprotein"/>
</dbReference>